<dbReference type="InterPro" id="IPR004843">
    <property type="entry name" value="Calcineurin-like_PHP"/>
</dbReference>
<feature type="domain" description="Calcineurin-like phosphoesterase" evidence="1">
    <location>
        <begin position="2"/>
        <end position="212"/>
    </location>
</feature>
<accession>A0A9D2NGQ1</accession>
<comment type="caution">
    <text evidence="2">The sequence shown here is derived from an EMBL/GenBank/DDBJ whole genome shotgun (WGS) entry which is preliminary data.</text>
</comment>
<dbReference type="Proteomes" id="UP000823891">
    <property type="component" value="Unassembled WGS sequence"/>
</dbReference>
<dbReference type="SUPFAM" id="SSF56300">
    <property type="entry name" value="Metallo-dependent phosphatases"/>
    <property type="match status" value="1"/>
</dbReference>
<evidence type="ECO:0000259" key="1">
    <source>
        <dbReference type="Pfam" id="PF00149"/>
    </source>
</evidence>
<name>A0A9D2NGQ1_9FIRM</name>
<reference evidence="2" key="2">
    <citation type="submission" date="2021-04" db="EMBL/GenBank/DDBJ databases">
        <authorList>
            <person name="Gilroy R."/>
        </authorList>
    </citation>
    <scope>NUCLEOTIDE SEQUENCE</scope>
    <source>
        <strain evidence="2">USAMLcec2-132</strain>
    </source>
</reference>
<dbReference type="EMBL" id="DWWS01000022">
    <property type="protein sequence ID" value="HJC23404.1"/>
    <property type="molecule type" value="Genomic_DNA"/>
</dbReference>
<dbReference type="Pfam" id="PF00149">
    <property type="entry name" value="Metallophos"/>
    <property type="match status" value="1"/>
</dbReference>
<proteinExistence type="predicted"/>
<gene>
    <name evidence="2" type="ORF">H9761_06840</name>
</gene>
<organism evidence="2 3">
    <name type="scientific">Candidatus Eisenbergiella merdavium</name>
    <dbReference type="NCBI Taxonomy" id="2838551"/>
    <lineage>
        <taxon>Bacteria</taxon>
        <taxon>Bacillati</taxon>
        <taxon>Bacillota</taxon>
        <taxon>Clostridia</taxon>
        <taxon>Lachnospirales</taxon>
        <taxon>Lachnospiraceae</taxon>
        <taxon>Eisenbergiella</taxon>
    </lineage>
</organism>
<dbReference type="Gene3D" id="3.60.21.10">
    <property type="match status" value="1"/>
</dbReference>
<sequence>MIYITGDTHGQFGRIETFCEQLGTSRGDILIILGDAGINFSGWNRDCVKKKFLESLPITFFCIHGNHEQRPQTIDSYKEKQWHGGIVYYEEEYPDLLFAKDGEVFDLNGKQTIVMGGAYSIDKIIRLMYGYGWWPDEQPSDKIKKCVESQLDKLDWKVDVVLSHTTPLKYAPVEMFLSGVDQSKVDKSTEEWLDGIEDRLDYQKWYCGHYHTEKKIDKLEIMFENVREFGIGG</sequence>
<protein>
    <submittedName>
        <fullName evidence="2">Metallophosphoesterase</fullName>
    </submittedName>
</protein>
<dbReference type="AlphaFoldDB" id="A0A9D2NGQ1"/>
<evidence type="ECO:0000313" key="3">
    <source>
        <dbReference type="Proteomes" id="UP000823891"/>
    </source>
</evidence>
<reference evidence="2" key="1">
    <citation type="journal article" date="2021" name="PeerJ">
        <title>Extensive microbial diversity within the chicken gut microbiome revealed by metagenomics and culture.</title>
        <authorList>
            <person name="Gilroy R."/>
            <person name="Ravi A."/>
            <person name="Getino M."/>
            <person name="Pursley I."/>
            <person name="Horton D.L."/>
            <person name="Alikhan N.F."/>
            <person name="Baker D."/>
            <person name="Gharbi K."/>
            <person name="Hall N."/>
            <person name="Watson M."/>
            <person name="Adriaenssens E.M."/>
            <person name="Foster-Nyarko E."/>
            <person name="Jarju S."/>
            <person name="Secka A."/>
            <person name="Antonio M."/>
            <person name="Oren A."/>
            <person name="Chaudhuri R.R."/>
            <person name="La Ragione R."/>
            <person name="Hildebrand F."/>
            <person name="Pallen M.J."/>
        </authorList>
    </citation>
    <scope>NUCLEOTIDE SEQUENCE</scope>
    <source>
        <strain evidence="2">USAMLcec2-132</strain>
    </source>
</reference>
<dbReference type="InterPro" id="IPR029052">
    <property type="entry name" value="Metallo-depent_PP-like"/>
</dbReference>
<dbReference type="GO" id="GO:0016787">
    <property type="term" value="F:hydrolase activity"/>
    <property type="evidence" value="ECO:0007669"/>
    <property type="project" value="InterPro"/>
</dbReference>
<evidence type="ECO:0000313" key="2">
    <source>
        <dbReference type="EMBL" id="HJC23404.1"/>
    </source>
</evidence>